<evidence type="ECO:0000313" key="2">
    <source>
        <dbReference type="EMBL" id="CAJ1059107.1"/>
    </source>
</evidence>
<evidence type="ECO:0000313" key="3">
    <source>
        <dbReference type="Proteomes" id="UP001178508"/>
    </source>
</evidence>
<accession>A0AAV1FCI7</accession>
<sequence>MSKTIRGIPNCGAPAGCSTVVIVPQKERSASGEHQGKKITIFSSKEARKQRFFTGSGKDQLLPGQTSPCQLVGDKQVLKVPAGAAAASSVQAPQLVSISVQTSSERRHRPGKWPNIVRITPRDTHDDA</sequence>
<feature type="region of interest" description="Disordered" evidence="1">
    <location>
        <begin position="100"/>
        <end position="128"/>
    </location>
</feature>
<dbReference type="AlphaFoldDB" id="A0AAV1FCI7"/>
<proteinExistence type="predicted"/>
<organism evidence="2 3">
    <name type="scientific">Xyrichtys novacula</name>
    <name type="common">Pearly razorfish</name>
    <name type="synonym">Hemipteronotus novacula</name>
    <dbReference type="NCBI Taxonomy" id="13765"/>
    <lineage>
        <taxon>Eukaryota</taxon>
        <taxon>Metazoa</taxon>
        <taxon>Chordata</taxon>
        <taxon>Craniata</taxon>
        <taxon>Vertebrata</taxon>
        <taxon>Euteleostomi</taxon>
        <taxon>Actinopterygii</taxon>
        <taxon>Neopterygii</taxon>
        <taxon>Teleostei</taxon>
        <taxon>Neoteleostei</taxon>
        <taxon>Acanthomorphata</taxon>
        <taxon>Eupercaria</taxon>
        <taxon>Labriformes</taxon>
        <taxon>Labridae</taxon>
        <taxon>Xyrichtys</taxon>
    </lineage>
</organism>
<dbReference type="EMBL" id="OY660869">
    <property type="protein sequence ID" value="CAJ1059107.1"/>
    <property type="molecule type" value="Genomic_DNA"/>
</dbReference>
<dbReference type="Proteomes" id="UP001178508">
    <property type="component" value="Chromosome 6"/>
</dbReference>
<keyword evidence="3" id="KW-1185">Reference proteome</keyword>
<evidence type="ECO:0000256" key="1">
    <source>
        <dbReference type="SAM" id="MobiDB-lite"/>
    </source>
</evidence>
<name>A0AAV1FCI7_XYRNO</name>
<protein>
    <submittedName>
        <fullName evidence="2">Uncharacterized protein</fullName>
    </submittedName>
</protein>
<gene>
    <name evidence="2" type="ORF">XNOV1_A017401</name>
</gene>
<reference evidence="2" key="1">
    <citation type="submission" date="2023-08" db="EMBL/GenBank/DDBJ databases">
        <authorList>
            <person name="Alioto T."/>
            <person name="Alioto T."/>
            <person name="Gomez Garrido J."/>
        </authorList>
    </citation>
    <scope>NUCLEOTIDE SEQUENCE</scope>
</reference>